<evidence type="ECO:0000256" key="3">
    <source>
        <dbReference type="PROSITE-ProRule" id="PRU00339"/>
    </source>
</evidence>
<organism evidence="4 5">
    <name type="scientific">Acetobacter sacchari</name>
    <dbReference type="NCBI Taxonomy" id="2661687"/>
    <lineage>
        <taxon>Bacteria</taxon>
        <taxon>Pseudomonadati</taxon>
        <taxon>Pseudomonadota</taxon>
        <taxon>Alphaproteobacteria</taxon>
        <taxon>Acetobacterales</taxon>
        <taxon>Acetobacteraceae</taxon>
        <taxon>Acetobacter</taxon>
    </lineage>
</organism>
<dbReference type="SUPFAM" id="SSF48452">
    <property type="entry name" value="TPR-like"/>
    <property type="match status" value="1"/>
</dbReference>
<dbReference type="EMBL" id="JAFVMF010000013">
    <property type="protein sequence ID" value="MBO1360625.1"/>
    <property type="molecule type" value="Genomic_DNA"/>
</dbReference>
<dbReference type="InterPro" id="IPR002201">
    <property type="entry name" value="Glyco_trans_9"/>
</dbReference>
<reference evidence="4 5" key="1">
    <citation type="submission" date="2021-03" db="EMBL/GenBank/DDBJ databases">
        <title>The complete genome sequence of Acetobacter sacchari TBRC 11175.</title>
        <authorList>
            <person name="Charoenyingcharoen P."/>
            <person name="Yukphan P."/>
        </authorList>
    </citation>
    <scope>NUCLEOTIDE SEQUENCE [LARGE SCALE GENOMIC DNA]</scope>
    <source>
        <strain evidence="4 5">TBRC 11175</strain>
    </source>
</reference>
<keyword evidence="2" id="KW-0808">Transferase</keyword>
<evidence type="ECO:0000313" key="5">
    <source>
        <dbReference type="Proteomes" id="UP000664771"/>
    </source>
</evidence>
<dbReference type="SUPFAM" id="SSF53756">
    <property type="entry name" value="UDP-Glycosyltransferase/glycogen phosphorylase"/>
    <property type="match status" value="1"/>
</dbReference>
<dbReference type="Proteomes" id="UP000664771">
    <property type="component" value="Unassembled WGS sequence"/>
</dbReference>
<feature type="repeat" description="TPR" evidence="3">
    <location>
        <begin position="109"/>
        <end position="142"/>
    </location>
</feature>
<dbReference type="CDD" id="cd03789">
    <property type="entry name" value="GT9_LPS_heptosyltransferase"/>
    <property type="match status" value="1"/>
</dbReference>
<keyword evidence="3" id="KW-0802">TPR repeat</keyword>
<gene>
    <name evidence="4" type="ORF">J2D73_12585</name>
</gene>
<dbReference type="PANTHER" id="PTHR30160">
    <property type="entry name" value="TETRAACYLDISACCHARIDE 4'-KINASE-RELATED"/>
    <property type="match status" value="1"/>
</dbReference>
<keyword evidence="1" id="KW-0328">Glycosyltransferase</keyword>
<dbReference type="Gene3D" id="1.25.40.10">
    <property type="entry name" value="Tetratricopeptide repeat domain"/>
    <property type="match status" value="1"/>
</dbReference>
<evidence type="ECO:0000256" key="2">
    <source>
        <dbReference type="ARBA" id="ARBA00022679"/>
    </source>
</evidence>
<protein>
    <submittedName>
        <fullName evidence="4">Uncharacterized protein</fullName>
    </submittedName>
</protein>
<dbReference type="PANTHER" id="PTHR30160:SF1">
    <property type="entry name" value="LIPOPOLYSACCHARIDE 1,2-N-ACETYLGLUCOSAMINETRANSFERASE-RELATED"/>
    <property type="match status" value="1"/>
</dbReference>
<dbReference type="SMART" id="SM00028">
    <property type="entry name" value="TPR"/>
    <property type="match status" value="3"/>
</dbReference>
<dbReference type="InterPro" id="IPR011990">
    <property type="entry name" value="TPR-like_helical_dom_sf"/>
</dbReference>
<evidence type="ECO:0000313" key="4">
    <source>
        <dbReference type="EMBL" id="MBO1360625.1"/>
    </source>
</evidence>
<keyword evidence="5" id="KW-1185">Reference proteome</keyword>
<sequence length="716" mass="80450">MSFSNPIRSLYRRVTFQVRAVRGVIKAHDKKEEPENTEDAEWKRRLDLADKARDTGRFRDAAELFLKVLEVREDRGIRIQVGHMYKEARNFDAARHHYDIVYAADPTDPEISLQLGHFCKVQGLYEDALRHYRNASELKPDWDSPRNEVESIELSDDLRLERARFSFLSQENSKDKRKFSENDLLDSLLDGSLIAQSYDDLCVAHQPAFVPTRNGTPQTTEWGRGLTVRGVSALRGYIVSSVHIDRVDIFMDGDLICSEPLTIATQPREKKNKDIRKYCYNAWIDFSDVAPGWHDFVFRAMASDLEEAEEKTWRRERLIVAPAFESIHYHQSDAVIEPVDKKSAFTLVEQINARPSILHRCSTRSFPFDIKTVAVLRPDQLGDLVASIPALQKIRAALPDVKLVGLLSRANEGLARSLGIFDEIVLVHFPDDPVMHQRIMSLEDQIALKKVLAPFKFDLAIDLPVSANSHKLLPLTGAPLTMGFGGPRKSIDMNFSSYDASTGCDFVKHSARTAIIGDALALAIDSGARVIRRSDLNRETLLNYGVPVDQPYIVIHSGARIKFTHWPHYAELAERVVRDMGMRVVYLAEGSEQKARLPADLLDSGGIVYVGGQMPFDHFDAFLSFSSAFIGNDSGPKHLASLRGTQVVSLHSSRIGWQEWGQERGGIAISRRVPCAGCSLHHNYDECAKDVACIKLISVEEVYTAILQLLSESGAI</sequence>
<comment type="caution">
    <text evidence="4">The sequence shown here is derived from an EMBL/GenBank/DDBJ whole genome shotgun (WGS) entry which is preliminary data.</text>
</comment>
<accession>A0ABS3LXK1</accession>
<dbReference type="InterPro" id="IPR051199">
    <property type="entry name" value="LPS_LOS_Heptosyltrfase"/>
</dbReference>
<dbReference type="RefSeq" id="WP_207881899.1">
    <property type="nucleotide sequence ID" value="NZ_JAFVMF010000013.1"/>
</dbReference>
<name>A0ABS3LXK1_9PROT</name>
<proteinExistence type="predicted"/>
<dbReference type="InterPro" id="IPR019734">
    <property type="entry name" value="TPR_rpt"/>
</dbReference>
<dbReference type="Gene3D" id="3.40.50.2000">
    <property type="entry name" value="Glycogen Phosphorylase B"/>
    <property type="match status" value="2"/>
</dbReference>
<dbReference type="Pfam" id="PF01075">
    <property type="entry name" value="Glyco_transf_9"/>
    <property type="match status" value="1"/>
</dbReference>
<dbReference type="PROSITE" id="PS50005">
    <property type="entry name" value="TPR"/>
    <property type="match status" value="1"/>
</dbReference>
<evidence type="ECO:0000256" key="1">
    <source>
        <dbReference type="ARBA" id="ARBA00022676"/>
    </source>
</evidence>